<dbReference type="InterPro" id="IPR050707">
    <property type="entry name" value="HTH_MetabolicPath_Reg"/>
</dbReference>
<keyword evidence="1" id="KW-0805">Transcription regulation</keyword>
<dbReference type="SUPFAM" id="SSF55781">
    <property type="entry name" value="GAF domain-like"/>
    <property type="match status" value="1"/>
</dbReference>
<name>A0ABW3UT93_9BACL</name>
<protein>
    <submittedName>
        <fullName evidence="6">IclR family transcriptional regulator</fullName>
    </submittedName>
</protein>
<dbReference type="PROSITE" id="PS51078">
    <property type="entry name" value="ICLR_ED"/>
    <property type="match status" value="1"/>
</dbReference>
<dbReference type="Pfam" id="PF09339">
    <property type="entry name" value="HTH_IclR"/>
    <property type="match status" value="1"/>
</dbReference>
<feature type="domain" description="IclR-ED" evidence="5">
    <location>
        <begin position="65"/>
        <end position="247"/>
    </location>
</feature>
<keyword evidence="2" id="KW-0238">DNA-binding</keyword>
<keyword evidence="3" id="KW-0804">Transcription</keyword>
<dbReference type="RefSeq" id="WP_345589065.1">
    <property type="nucleotide sequence ID" value="NZ_BAABJG010000015.1"/>
</dbReference>
<feature type="domain" description="HTH iclR-type" evidence="4">
    <location>
        <begin position="2"/>
        <end position="64"/>
    </location>
</feature>
<comment type="caution">
    <text evidence="6">The sequence shown here is derived from an EMBL/GenBank/DDBJ whole genome shotgun (WGS) entry which is preliminary data.</text>
</comment>
<dbReference type="Pfam" id="PF01614">
    <property type="entry name" value="IclR_C"/>
    <property type="match status" value="1"/>
</dbReference>
<evidence type="ECO:0000256" key="1">
    <source>
        <dbReference type="ARBA" id="ARBA00023015"/>
    </source>
</evidence>
<keyword evidence="7" id="KW-1185">Reference proteome</keyword>
<gene>
    <name evidence="6" type="ORF">ACFQ4B_23355</name>
</gene>
<dbReference type="PANTHER" id="PTHR30136:SF24">
    <property type="entry name" value="HTH-TYPE TRANSCRIPTIONAL REPRESSOR ALLR"/>
    <property type="match status" value="1"/>
</dbReference>
<evidence type="ECO:0000313" key="7">
    <source>
        <dbReference type="Proteomes" id="UP001597180"/>
    </source>
</evidence>
<evidence type="ECO:0000259" key="4">
    <source>
        <dbReference type="PROSITE" id="PS51077"/>
    </source>
</evidence>
<evidence type="ECO:0000259" key="5">
    <source>
        <dbReference type="PROSITE" id="PS51078"/>
    </source>
</evidence>
<dbReference type="PANTHER" id="PTHR30136">
    <property type="entry name" value="HELIX-TURN-HELIX TRANSCRIPTIONAL REGULATOR, ICLR FAMILY"/>
    <property type="match status" value="1"/>
</dbReference>
<dbReference type="Gene3D" id="1.10.10.10">
    <property type="entry name" value="Winged helix-like DNA-binding domain superfamily/Winged helix DNA-binding domain"/>
    <property type="match status" value="1"/>
</dbReference>
<proteinExistence type="predicted"/>
<sequence>MLKTLDNSLKLLSYFTRETPQWGVRELAKEMNMSHSIAHRILSTFEEHGYLIQNQETKKYTLGIKWMELGAVVKDNFSISDFMLPVMRRLAAETGESTYLIWRDGDEGICVEIVESSQTIRYGVTVGSRSPLCVGASNKVIMAFLPKDVQMAIMDKGLRRYTDRTIVSKEELSRDLDDIRKAGWAYSMGEYTEEVFAIAVPIFNARHEIMASLAIGGPDFRMPADKIEPALEHLKAAKSEIQRLLAQNPEAYRMLP</sequence>
<accession>A0ABW3UT93</accession>
<evidence type="ECO:0000256" key="3">
    <source>
        <dbReference type="ARBA" id="ARBA00023163"/>
    </source>
</evidence>
<dbReference type="EMBL" id="JBHTLU010000031">
    <property type="protein sequence ID" value="MFD1223061.1"/>
    <property type="molecule type" value="Genomic_DNA"/>
</dbReference>
<dbReference type="InterPro" id="IPR036390">
    <property type="entry name" value="WH_DNA-bd_sf"/>
</dbReference>
<dbReference type="SUPFAM" id="SSF46785">
    <property type="entry name" value="Winged helix' DNA-binding domain"/>
    <property type="match status" value="1"/>
</dbReference>
<evidence type="ECO:0000313" key="6">
    <source>
        <dbReference type="EMBL" id="MFD1223061.1"/>
    </source>
</evidence>
<dbReference type="Gene3D" id="3.30.450.40">
    <property type="match status" value="1"/>
</dbReference>
<dbReference type="Proteomes" id="UP001597180">
    <property type="component" value="Unassembled WGS sequence"/>
</dbReference>
<evidence type="ECO:0000256" key="2">
    <source>
        <dbReference type="ARBA" id="ARBA00023125"/>
    </source>
</evidence>
<dbReference type="InterPro" id="IPR014757">
    <property type="entry name" value="Tscrpt_reg_IclR_C"/>
</dbReference>
<dbReference type="SMART" id="SM00346">
    <property type="entry name" value="HTH_ICLR"/>
    <property type="match status" value="1"/>
</dbReference>
<dbReference type="PROSITE" id="PS51077">
    <property type="entry name" value="HTH_ICLR"/>
    <property type="match status" value="1"/>
</dbReference>
<reference evidence="7" key="1">
    <citation type="journal article" date="2019" name="Int. J. Syst. Evol. Microbiol.">
        <title>The Global Catalogue of Microorganisms (GCM) 10K type strain sequencing project: providing services to taxonomists for standard genome sequencing and annotation.</title>
        <authorList>
            <consortium name="The Broad Institute Genomics Platform"/>
            <consortium name="The Broad Institute Genome Sequencing Center for Infectious Disease"/>
            <person name="Wu L."/>
            <person name="Ma J."/>
        </authorList>
    </citation>
    <scope>NUCLEOTIDE SEQUENCE [LARGE SCALE GENOMIC DNA]</scope>
    <source>
        <strain evidence="7">CCUG 53270</strain>
    </source>
</reference>
<organism evidence="6 7">
    <name type="scientific">Paenibacillus vulneris</name>
    <dbReference type="NCBI Taxonomy" id="1133364"/>
    <lineage>
        <taxon>Bacteria</taxon>
        <taxon>Bacillati</taxon>
        <taxon>Bacillota</taxon>
        <taxon>Bacilli</taxon>
        <taxon>Bacillales</taxon>
        <taxon>Paenibacillaceae</taxon>
        <taxon>Paenibacillus</taxon>
    </lineage>
</organism>
<dbReference type="InterPro" id="IPR036388">
    <property type="entry name" value="WH-like_DNA-bd_sf"/>
</dbReference>
<dbReference type="InterPro" id="IPR029016">
    <property type="entry name" value="GAF-like_dom_sf"/>
</dbReference>
<dbReference type="InterPro" id="IPR005471">
    <property type="entry name" value="Tscrpt_reg_IclR_N"/>
</dbReference>